<evidence type="ECO:0000313" key="3">
    <source>
        <dbReference type="EMBL" id="KEC54466.1"/>
    </source>
</evidence>
<feature type="domain" description="Flavin reductase like" evidence="2">
    <location>
        <begin position="30"/>
        <end position="177"/>
    </location>
</feature>
<sequence length="180" mass="20156">MKEMSNHTAHLMPKIQHIVTVSSQEYRDAMSHFAGAVHIVTTNGIKGKRGVTISACCSLSDDPPTLLVCLMRHNLKNQSFIENGNFCVNSLAGRHRPLADIFSGRYNYTGIECFDKAQWGTLQTGAPSLSDALASFDCRLICWHEHATHYVLIGKVVAINRNQEKDALTYLNRRYHTLPL</sequence>
<evidence type="ECO:0000259" key="2">
    <source>
        <dbReference type="SMART" id="SM00903"/>
    </source>
</evidence>
<dbReference type="GO" id="GO:0006208">
    <property type="term" value="P:pyrimidine nucleobase catabolic process"/>
    <property type="evidence" value="ECO:0007669"/>
    <property type="project" value="TreeGrafter"/>
</dbReference>
<dbReference type="InterPro" id="IPR012349">
    <property type="entry name" value="Split_barrel_FMN-bd"/>
</dbReference>
<evidence type="ECO:0000256" key="1">
    <source>
        <dbReference type="ARBA" id="ARBA00023002"/>
    </source>
</evidence>
<proteinExistence type="predicted"/>
<reference evidence="3 4" key="1">
    <citation type="submission" date="2012-04" db="EMBL/GenBank/DDBJ databases">
        <title>The Genome Sequence of Bartonella koehlerae C-29.</title>
        <authorList>
            <consortium name="The Broad Institute Genome Sequencing Platform"/>
            <consortium name="The Broad Institute Genome Sequencing Center for Infectious Disease"/>
            <person name="Feldgarden M."/>
            <person name="Kirby J."/>
            <person name="Kosoy M."/>
            <person name="Birtles R."/>
            <person name="Probert W.S."/>
            <person name="Chiaraviglio L."/>
            <person name="Walker B."/>
            <person name="Young S.K."/>
            <person name="Zeng Q."/>
            <person name="Gargeya S."/>
            <person name="Fitzgerald M."/>
            <person name="Haas B."/>
            <person name="Abouelleil A."/>
            <person name="Alvarado L."/>
            <person name="Arachchi H.M."/>
            <person name="Berlin A.M."/>
            <person name="Chapman S.B."/>
            <person name="Goldberg J."/>
            <person name="Griggs A."/>
            <person name="Gujja S."/>
            <person name="Hansen M."/>
            <person name="Howarth C."/>
            <person name="Imamovic A."/>
            <person name="Larimer J."/>
            <person name="McCowen C."/>
            <person name="Montmayeur A."/>
            <person name="Murphy C."/>
            <person name="Neiman D."/>
            <person name="Pearson M."/>
            <person name="Priest M."/>
            <person name="Roberts A."/>
            <person name="Saif S."/>
            <person name="Shea T."/>
            <person name="Sisk P."/>
            <person name="Sykes S."/>
            <person name="Wortman J."/>
            <person name="Nusbaum C."/>
            <person name="Birren B."/>
        </authorList>
    </citation>
    <scope>NUCLEOTIDE SEQUENCE [LARGE SCALE GENOMIC DNA]</scope>
    <source>
        <strain evidence="3 4">C-29</strain>
    </source>
</reference>
<dbReference type="AlphaFoldDB" id="A0A067W6K6"/>
<dbReference type="InterPro" id="IPR050268">
    <property type="entry name" value="NADH-dep_flavin_reductase"/>
</dbReference>
<dbReference type="PANTHER" id="PTHR30466">
    <property type="entry name" value="FLAVIN REDUCTASE"/>
    <property type="match status" value="1"/>
</dbReference>
<protein>
    <recommendedName>
        <fullName evidence="2">Flavin reductase like domain-containing protein</fullName>
    </recommendedName>
</protein>
<dbReference type="Gene3D" id="2.30.110.10">
    <property type="entry name" value="Electron Transport, Fmn-binding Protein, Chain A"/>
    <property type="match status" value="1"/>
</dbReference>
<dbReference type="GO" id="GO:0042602">
    <property type="term" value="F:riboflavin reductase (NADPH) activity"/>
    <property type="evidence" value="ECO:0007669"/>
    <property type="project" value="TreeGrafter"/>
</dbReference>
<dbReference type="SMART" id="SM00903">
    <property type="entry name" value="Flavin_Reduct"/>
    <property type="match status" value="1"/>
</dbReference>
<dbReference type="PANTHER" id="PTHR30466:SF1">
    <property type="entry name" value="FMN REDUCTASE (NADH) RUTF"/>
    <property type="match status" value="1"/>
</dbReference>
<dbReference type="eggNOG" id="COG1853">
    <property type="taxonomic scope" value="Bacteria"/>
</dbReference>
<gene>
    <name evidence="3" type="ORF">O9A_01080</name>
</gene>
<dbReference type="Pfam" id="PF01613">
    <property type="entry name" value="Flavin_Reduct"/>
    <property type="match status" value="1"/>
</dbReference>
<organism evidence="3 4">
    <name type="scientific">Bartonella koehlerae C-29</name>
    <dbReference type="NCBI Taxonomy" id="1134510"/>
    <lineage>
        <taxon>Bacteria</taxon>
        <taxon>Pseudomonadati</taxon>
        <taxon>Pseudomonadota</taxon>
        <taxon>Alphaproteobacteria</taxon>
        <taxon>Hyphomicrobiales</taxon>
        <taxon>Bartonellaceae</taxon>
        <taxon>Bartonella</taxon>
    </lineage>
</organism>
<dbReference type="InterPro" id="IPR002563">
    <property type="entry name" value="Flavin_Rdtase-like_dom"/>
</dbReference>
<dbReference type="SUPFAM" id="SSF50475">
    <property type="entry name" value="FMN-binding split barrel"/>
    <property type="match status" value="1"/>
</dbReference>
<dbReference type="HOGENOM" id="CLU_059021_2_2_5"/>
<dbReference type="STRING" id="1134510.O9A_01080"/>
<dbReference type="GO" id="GO:0010181">
    <property type="term" value="F:FMN binding"/>
    <property type="evidence" value="ECO:0007669"/>
    <property type="project" value="InterPro"/>
</dbReference>
<dbReference type="Proteomes" id="UP000027015">
    <property type="component" value="Unassembled WGS sequence"/>
</dbReference>
<comment type="caution">
    <text evidence="3">The sequence shown here is derived from an EMBL/GenBank/DDBJ whole genome shotgun (WGS) entry which is preliminary data.</text>
</comment>
<dbReference type="EMBL" id="AHPL01000010">
    <property type="protein sequence ID" value="KEC54466.1"/>
    <property type="molecule type" value="Genomic_DNA"/>
</dbReference>
<dbReference type="PATRIC" id="fig|1134510.3.peg.1219"/>
<accession>A0A067W6K6</accession>
<name>A0A067W6K6_9HYPH</name>
<evidence type="ECO:0000313" key="4">
    <source>
        <dbReference type="Proteomes" id="UP000027015"/>
    </source>
</evidence>
<keyword evidence="4" id="KW-1185">Reference proteome</keyword>
<keyword evidence="1" id="KW-0560">Oxidoreductase</keyword>